<dbReference type="EMBL" id="CAADEZ010000480">
    <property type="protein sequence ID" value="VFJ68702.1"/>
    <property type="molecule type" value="Genomic_DNA"/>
</dbReference>
<sequence>MTPQRVDFYVLSTSGVADVPHMACRITEKAWKSGHRVFVQTGARFTASQMDDLLWTFRAEGFVPHTVYATAINEDQYPVLIGTGPEPKGELDVVINLGDGAIPFLARCDRIIEIVADNAEDRESGRQRYRLYREKGCSLHTHHL</sequence>
<dbReference type="EMBL" id="CAADFL010000373">
    <property type="protein sequence ID" value="VFK15486.1"/>
    <property type="molecule type" value="Genomic_DNA"/>
</dbReference>
<dbReference type="Pfam" id="PF04364">
    <property type="entry name" value="DNA_pol3_chi"/>
    <property type="match status" value="1"/>
</dbReference>
<dbReference type="Gene3D" id="3.40.50.10110">
    <property type="entry name" value="DNA polymerase III subunit chi"/>
    <property type="match status" value="1"/>
</dbReference>
<dbReference type="GO" id="GO:0003677">
    <property type="term" value="F:DNA binding"/>
    <property type="evidence" value="ECO:0007669"/>
    <property type="project" value="InterPro"/>
</dbReference>
<dbReference type="SUPFAM" id="SSF102400">
    <property type="entry name" value="DNA polymerase III chi subunit"/>
    <property type="match status" value="1"/>
</dbReference>
<gene>
    <name evidence="2" type="ORF">BECKFM1743A_GA0114220_104802</name>
    <name evidence="3" type="ORF">BECKFM1743B_GA0114221_103734</name>
    <name evidence="1" type="ORF">BECKFM1743C_GA0114222_103782</name>
</gene>
<dbReference type="AlphaFoldDB" id="A0A450TD70"/>
<evidence type="ECO:0000313" key="1">
    <source>
        <dbReference type="EMBL" id="VFJ64818.1"/>
    </source>
</evidence>
<dbReference type="GO" id="GO:0003887">
    <property type="term" value="F:DNA-directed DNA polymerase activity"/>
    <property type="evidence" value="ECO:0007669"/>
    <property type="project" value="InterPro"/>
</dbReference>
<dbReference type="EMBL" id="CAADFA010000378">
    <property type="protein sequence ID" value="VFJ64818.1"/>
    <property type="molecule type" value="Genomic_DNA"/>
</dbReference>
<evidence type="ECO:0000313" key="2">
    <source>
        <dbReference type="EMBL" id="VFJ68702.1"/>
    </source>
</evidence>
<reference evidence="1" key="1">
    <citation type="submission" date="2019-02" db="EMBL/GenBank/DDBJ databases">
        <authorList>
            <person name="Gruber-Vodicka R. H."/>
            <person name="Seah K. B. B."/>
        </authorList>
    </citation>
    <scope>NUCLEOTIDE SEQUENCE</scope>
    <source>
        <strain evidence="2">BECK_BZ163</strain>
        <strain evidence="3">BECK_BZ164</strain>
        <strain evidence="1">BECK_BZ165</strain>
    </source>
</reference>
<protein>
    <submittedName>
        <fullName evidence="1">DNA polymerase-3 subunit chi</fullName>
    </submittedName>
</protein>
<proteinExistence type="predicted"/>
<organism evidence="1">
    <name type="scientific">Candidatus Kentrum sp. FM</name>
    <dbReference type="NCBI Taxonomy" id="2126340"/>
    <lineage>
        <taxon>Bacteria</taxon>
        <taxon>Pseudomonadati</taxon>
        <taxon>Pseudomonadota</taxon>
        <taxon>Gammaproteobacteria</taxon>
        <taxon>Candidatus Kentrum</taxon>
    </lineage>
</organism>
<dbReference type="GO" id="GO:0032298">
    <property type="term" value="P:positive regulation of DNA-templated DNA replication initiation"/>
    <property type="evidence" value="ECO:0007669"/>
    <property type="project" value="TreeGrafter"/>
</dbReference>
<dbReference type="GO" id="GO:0006260">
    <property type="term" value="P:DNA replication"/>
    <property type="evidence" value="ECO:0007669"/>
    <property type="project" value="InterPro"/>
</dbReference>
<dbReference type="PANTHER" id="PTHR38767">
    <property type="entry name" value="DNA POLYMERASE III SUBUNIT CHI"/>
    <property type="match status" value="1"/>
</dbReference>
<dbReference type="PANTHER" id="PTHR38767:SF1">
    <property type="entry name" value="DNA POLYMERASE III SUBUNIT CHI"/>
    <property type="match status" value="1"/>
</dbReference>
<dbReference type="InterPro" id="IPR036768">
    <property type="entry name" value="PolIII_chi_sf"/>
</dbReference>
<evidence type="ECO:0000313" key="3">
    <source>
        <dbReference type="EMBL" id="VFK15486.1"/>
    </source>
</evidence>
<name>A0A450TD70_9GAMM</name>
<accession>A0A450TD70</accession>
<dbReference type="InterPro" id="IPR007459">
    <property type="entry name" value="DNA_pol3_chi"/>
</dbReference>